<dbReference type="PROSITE" id="PS00105">
    <property type="entry name" value="AA_TRANSFER_CLASS_1"/>
    <property type="match status" value="1"/>
</dbReference>
<accession>A0A7W6P1V2</accession>
<dbReference type="InterPro" id="IPR004839">
    <property type="entry name" value="Aminotransferase_I/II_large"/>
</dbReference>
<comment type="cofactor">
    <cofactor evidence="1 8">
        <name>pyridoxal 5'-phosphate</name>
        <dbReference type="ChEBI" id="CHEBI:597326"/>
    </cofactor>
</comment>
<protein>
    <recommendedName>
        <fullName evidence="8">Aminotransferase</fullName>
        <ecNumber evidence="8">2.6.1.-</ecNumber>
    </recommendedName>
</protein>
<dbReference type="Proteomes" id="UP000584824">
    <property type="component" value="Unassembled WGS sequence"/>
</dbReference>
<dbReference type="Gene3D" id="3.90.1150.10">
    <property type="entry name" value="Aspartate Aminotransferase, domain 1"/>
    <property type="match status" value="1"/>
</dbReference>
<dbReference type="GO" id="GO:0030170">
    <property type="term" value="F:pyridoxal phosphate binding"/>
    <property type="evidence" value="ECO:0007669"/>
    <property type="project" value="InterPro"/>
</dbReference>
<evidence type="ECO:0000259" key="9">
    <source>
        <dbReference type="Pfam" id="PF00155"/>
    </source>
</evidence>
<dbReference type="RefSeq" id="WP_183791471.1">
    <property type="nucleotide sequence ID" value="NZ_JACIDU010000006.1"/>
</dbReference>
<dbReference type="InterPro" id="IPR004838">
    <property type="entry name" value="NHTrfase_class1_PyrdxlP-BS"/>
</dbReference>
<evidence type="ECO:0000313" key="10">
    <source>
        <dbReference type="EMBL" id="MBB4103179.1"/>
    </source>
</evidence>
<evidence type="ECO:0000256" key="5">
    <source>
        <dbReference type="ARBA" id="ARBA00022679"/>
    </source>
</evidence>
<name>A0A7W6P1V2_9HYPH</name>
<keyword evidence="11" id="KW-1185">Reference proteome</keyword>
<dbReference type="CDD" id="cd00609">
    <property type="entry name" value="AAT_like"/>
    <property type="match status" value="1"/>
</dbReference>
<evidence type="ECO:0000256" key="7">
    <source>
        <dbReference type="ARBA" id="ARBA00049185"/>
    </source>
</evidence>
<reference evidence="10 11" key="1">
    <citation type="submission" date="2020-08" db="EMBL/GenBank/DDBJ databases">
        <title>Genomic Encyclopedia of Type Strains, Phase IV (KMG-IV): sequencing the most valuable type-strain genomes for metagenomic binning, comparative biology and taxonomic classification.</title>
        <authorList>
            <person name="Goeker M."/>
        </authorList>
    </citation>
    <scope>NUCLEOTIDE SEQUENCE [LARGE SCALE GENOMIC DNA]</scope>
    <source>
        <strain evidence="10 11">DSM 26385</strain>
    </source>
</reference>
<dbReference type="InterPro" id="IPR015422">
    <property type="entry name" value="PyrdxlP-dep_Trfase_small"/>
</dbReference>
<gene>
    <name evidence="10" type="ORF">GGQ66_001736</name>
</gene>
<dbReference type="PANTHER" id="PTHR46383">
    <property type="entry name" value="ASPARTATE AMINOTRANSFERASE"/>
    <property type="match status" value="1"/>
</dbReference>
<dbReference type="GO" id="GO:0006520">
    <property type="term" value="P:amino acid metabolic process"/>
    <property type="evidence" value="ECO:0007669"/>
    <property type="project" value="InterPro"/>
</dbReference>
<evidence type="ECO:0000256" key="6">
    <source>
        <dbReference type="ARBA" id="ARBA00022898"/>
    </source>
</evidence>
<evidence type="ECO:0000256" key="8">
    <source>
        <dbReference type="RuleBase" id="RU000481"/>
    </source>
</evidence>
<keyword evidence="6" id="KW-0663">Pyridoxal phosphate</keyword>
<dbReference type="AlphaFoldDB" id="A0A7W6P1V2"/>
<feature type="domain" description="Aminotransferase class I/classII large" evidence="9">
    <location>
        <begin position="42"/>
        <end position="402"/>
    </location>
</feature>
<dbReference type="EMBL" id="JACIDU010000006">
    <property type="protein sequence ID" value="MBB4103179.1"/>
    <property type="molecule type" value="Genomic_DNA"/>
</dbReference>
<dbReference type="PANTHER" id="PTHR46383:SF1">
    <property type="entry name" value="ASPARTATE AMINOTRANSFERASE"/>
    <property type="match status" value="1"/>
</dbReference>
<evidence type="ECO:0000256" key="2">
    <source>
        <dbReference type="ARBA" id="ARBA00007441"/>
    </source>
</evidence>
<comment type="subunit">
    <text evidence="3">Homodimer.</text>
</comment>
<dbReference type="EC" id="2.6.1.-" evidence="8"/>
<keyword evidence="4 8" id="KW-0032">Aminotransferase</keyword>
<dbReference type="Pfam" id="PF00155">
    <property type="entry name" value="Aminotran_1_2"/>
    <property type="match status" value="1"/>
</dbReference>
<organism evidence="10 11">
    <name type="scientific">Allorhizobium borbori</name>
    <dbReference type="NCBI Taxonomy" id="485907"/>
    <lineage>
        <taxon>Bacteria</taxon>
        <taxon>Pseudomonadati</taxon>
        <taxon>Pseudomonadota</taxon>
        <taxon>Alphaproteobacteria</taxon>
        <taxon>Hyphomicrobiales</taxon>
        <taxon>Rhizobiaceae</taxon>
        <taxon>Rhizobium/Agrobacterium group</taxon>
        <taxon>Allorhizobium</taxon>
    </lineage>
</organism>
<evidence type="ECO:0000256" key="4">
    <source>
        <dbReference type="ARBA" id="ARBA00022576"/>
    </source>
</evidence>
<comment type="caution">
    <text evidence="10">The sequence shown here is derived from an EMBL/GenBank/DDBJ whole genome shotgun (WGS) entry which is preliminary data.</text>
</comment>
<dbReference type="GO" id="GO:0004069">
    <property type="term" value="F:L-aspartate:2-oxoglutarate aminotransferase activity"/>
    <property type="evidence" value="ECO:0007669"/>
    <property type="project" value="UniProtKB-EC"/>
</dbReference>
<dbReference type="InterPro" id="IPR015421">
    <property type="entry name" value="PyrdxlP-dep_Trfase_major"/>
</dbReference>
<keyword evidence="5 8" id="KW-0808">Transferase</keyword>
<evidence type="ECO:0000256" key="3">
    <source>
        <dbReference type="ARBA" id="ARBA00011738"/>
    </source>
</evidence>
<comment type="similarity">
    <text evidence="2 8">Belongs to the class-I pyridoxal-phosphate-dependent aminotransferase family.</text>
</comment>
<dbReference type="InterPro" id="IPR015424">
    <property type="entry name" value="PyrdxlP-dep_Trfase"/>
</dbReference>
<evidence type="ECO:0000256" key="1">
    <source>
        <dbReference type="ARBA" id="ARBA00001933"/>
    </source>
</evidence>
<comment type="catalytic activity">
    <reaction evidence="7">
        <text>L-aspartate + 2-oxoglutarate = oxaloacetate + L-glutamate</text>
        <dbReference type="Rhea" id="RHEA:21824"/>
        <dbReference type="ChEBI" id="CHEBI:16452"/>
        <dbReference type="ChEBI" id="CHEBI:16810"/>
        <dbReference type="ChEBI" id="CHEBI:29985"/>
        <dbReference type="ChEBI" id="CHEBI:29991"/>
        <dbReference type="EC" id="2.6.1.1"/>
    </reaction>
</comment>
<sequence length="412" mass="43723">MSEKQPPSPEPFRRASRLANLGVSEILRIGARAGEMQRAGKPVIVLGAGEPDFDTPDTIKEAAIAAIRAGDTKYTALDGTPALKAAICAKFRRDNGLDFTPAEITVAAGAKQVIYNALMASLEPGDEVVIPTPFWTTYSAMVEIAGGIPVLVPCTGENGFRMTAEQLQAAISPKTRWLMLNSPSNPSGAAYRAADYRPLLDVLLDAPHVWLMSDEIYEHIVYDGFTFVTPVAIEPRIRSRCLIVNGVSKAYAMTGWRIGYGAGPASLIGAMAVVQSQSTSNPASISQAAAVEALNGPQDEVVARAADFKARRDFVVAALNAIEGIECRVPEGAFYTFASCAGLIGATTPDGKVIESDRDVCAYLLEAGLVATVPGAAFGLSPYFRISYATAMAELEEAMRRIAAACRKLTLA</sequence>
<dbReference type="Gene3D" id="3.40.640.10">
    <property type="entry name" value="Type I PLP-dependent aspartate aminotransferase-like (Major domain)"/>
    <property type="match status" value="1"/>
</dbReference>
<dbReference type="InterPro" id="IPR050596">
    <property type="entry name" value="AspAT/PAT-like"/>
</dbReference>
<dbReference type="FunFam" id="3.40.640.10:FF:000033">
    <property type="entry name" value="Aspartate aminotransferase"/>
    <property type="match status" value="1"/>
</dbReference>
<evidence type="ECO:0000313" key="11">
    <source>
        <dbReference type="Proteomes" id="UP000584824"/>
    </source>
</evidence>
<proteinExistence type="inferred from homology"/>
<dbReference type="SUPFAM" id="SSF53383">
    <property type="entry name" value="PLP-dependent transferases"/>
    <property type="match status" value="1"/>
</dbReference>